<name>A0ABS7PLG0_9SPHN</name>
<keyword evidence="3" id="KW-1185">Reference proteome</keyword>
<dbReference type="Pfam" id="PF12276">
    <property type="entry name" value="DUF3617"/>
    <property type="match status" value="1"/>
</dbReference>
<evidence type="ECO:0000313" key="2">
    <source>
        <dbReference type="EMBL" id="MBY8821809.1"/>
    </source>
</evidence>
<evidence type="ECO:0000313" key="3">
    <source>
        <dbReference type="Proteomes" id="UP000706039"/>
    </source>
</evidence>
<protein>
    <recommendedName>
        <fullName evidence="4">DUF3617 family protein</fullName>
    </recommendedName>
</protein>
<dbReference type="InterPro" id="IPR022061">
    <property type="entry name" value="DUF3617"/>
</dbReference>
<dbReference type="RefSeq" id="WP_222988892.1">
    <property type="nucleotide sequence ID" value="NZ_JAINVV010000003.1"/>
</dbReference>
<dbReference type="Proteomes" id="UP000706039">
    <property type="component" value="Unassembled WGS sequence"/>
</dbReference>
<organism evidence="2 3">
    <name type="scientific">Sphingomonas colocasiae</name>
    <dbReference type="NCBI Taxonomy" id="1848973"/>
    <lineage>
        <taxon>Bacteria</taxon>
        <taxon>Pseudomonadati</taxon>
        <taxon>Pseudomonadota</taxon>
        <taxon>Alphaproteobacteria</taxon>
        <taxon>Sphingomonadales</taxon>
        <taxon>Sphingomonadaceae</taxon>
        <taxon>Sphingomonas</taxon>
    </lineage>
</organism>
<reference evidence="2 3" key="1">
    <citation type="submission" date="2021-08" db="EMBL/GenBank/DDBJ databases">
        <authorList>
            <person name="Tuo L."/>
        </authorList>
    </citation>
    <scope>NUCLEOTIDE SEQUENCE [LARGE SCALE GENOMIC DNA]</scope>
    <source>
        <strain evidence="2 3">JCM 31229</strain>
    </source>
</reference>
<gene>
    <name evidence="2" type="ORF">K7G82_05870</name>
</gene>
<sequence>MRTYLAACTAACALMLSACSGGEKANDGAAAANDTAGDTATAAADAPPAPKAGLWEMKITAAGVPAPQATKVCVGEAAPGTNAFTPPPGAGQTCAKNSVTKVAAGYEIDSECTIQGMTATSKGSLTGDFSSAYKIEMATKMSGPNLPAAAQQEVKTVIDAKYLGDCPADMKPGQSQTG</sequence>
<evidence type="ECO:0008006" key="4">
    <source>
        <dbReference type="Google" id="ProtNLM"/>
    </source>
</evidence>
<keyword evidence="1" id="KW-0732">Signal</keyword>
<dbReference type="EMBL" id="JAINVV010000003">
    <property type="protein sequence ID" value="MBY8821809.1"/>
    <property type="molecule type" value="Genomic_DNA"/>
</dbReference>
<accession>A0ABS7PLG0</accession>
<feature type="chain" id="PRO_5046504607" description="DUF3617 family protein" evidence="1">
    <location>
        <begin position="26"/>
        <end position="178"/>
    </location>
</feature>
<proteinExistence type="predicted"/>
<feature type="signal peptide" evidence="1">
    <location>
        <begin position="1"/>
        <end position="25"/>
    </location>
</feature>
<comment type="caution">
    <text evidence="2">The sequence shown here is derived from an EMBL/GenBank/DDBJ whole genome shotgun (WGS) entry which is preliminary data.</text>
</comment>
<dbReference type="PROSITE" id="PS51257">
    <property type="entry name" value="PROKAR_LIPOPROTEIN"/>
    <property type="match status" value="1"/>
</dbReference>
<evidence type="ECO:0000256" key="1">
    <source>
        <dbReference type="SAM" id="SignalP"/>
    </source>
</evidence>